<dbReference type="AlphaFoldDB" id="A0AAD7JXA4"/>
<reference evidence="1" key="1">
    <citation type="submission" date="2023-03" db="EMBL/GenBank/DDBJ databases">
        <title>Massive genome expansion in bonnet fungi (Mycena s.s.) driven by repeated elements and novel gene families across ecological guilds.</title>
        <authorList>
            <consortium name="Lawrence Berkeley National Laboratory"/>
            <person name="Harder C.B."/>
            <person name="Miyauchi S."/>
            <person name="Viragh M."/>
            <person name="Kuo A."/>
            <person name="Thoen E."/>
            <person name="Andreopoulos B."/>
            <person name="Lu D."/>
            <person name="Skrede I."/>
            <person name="Drula E."/>
            <person name="Henrissat B."/>
            <person name="Morin E."/>
            <person name="Kohler A."/>
            <person name="Barry K."/>
            <person name="LaButti K."/>
            <person name="Morin E."/>
            <person name="Salamov A."/>
            <person name="Lipzen A."/>
            <person name="Mereny Z."/>
            <person name="Hegedus B."/>
            <person name="Baldrian P."/>
            <person name="Stursova M."/>
            <person name="Weitz H."/>
            <person name="Taylor A."/>
            <person name="Grigoriev I.V."/>
            <person name="Nagy L.G."/>
            <person name="Martin F."/>
            <person name="Kauserud H."/>
        </authorList>
    </citation>
    <scope>NUCLEOTIDE SEQUENCE</scope>
    <source>
        <strain evidence="1">CBHHK182m</strain>
    </source>
</reference>
<sequence>MAAVMTRAAESKSPEFLRNSVRHLCLEHGSQPNDAKRVLSICTGTVDLGAASLAWDPTFLPTLAGMRLQRMAGFLTHLFGGKTSVDLTHPGCAFITHLDVFDHLRDGLLEICAQIPRLPALTHLTLDHDVSVDTITTLLIECLRLQVLFLGWTRYERDEYEMRRIPHVYDERFVIGLYVNDWSDWEAAAKGLPDLWSLAGNFVARKRKGEIEAALPWGLLNHGTVTVAMQWPIYDRVLNCAADDAAVVVGRLAVKAVKALWKARDDRG</sequence>
<protein>
    <submittedName>
        <fullName evidence="1">Uncharacterized protein</fullName>
    </submittedName>
</protein>
<dbReference type="Proteomes" id="UP001215598">
    <property type="component" value="Unassembled WGS sequence"/>
</dbReference>
<evidence type="ECO:0000313" key="1">
    <source>
        <dbReference type="EMBL" id="KAJ7772254.1"/>
    </source>
</evidence>
<evidence type="ECO:0000313" key="2">
    <source>
        <dbReference type="Proteomes" id="UP001215598"/>
    </source>
</evidence>
<keyword evidence="2" id="KW-1185">Reference proteome</keyword>
<name>A0AAD7JXA4_9AGAR</name>
<organism evidence="1 2">
    <name type="scientific">Mycena metata</name>
    <dbReference type="NCBI Taxonomy" id="1033252"/>
    <lineage>
        <taxon>Eukaryota</taxon>
        <taxon>Fungi</taxon>
        <taxon>Dikarya</taxon>
        <taxon>Basidiomycota</taxon>
        <taxon>Agaricomycotina</taxon>
        <taxon>Agaricomycetes</taxon>
        <taxon>Agaricomycetidae</taxon>
        <taxon>Agaricales</taxon>
        <taxon>Marasmiineae</taxon>
        <taxon>Mycenaceae</taxon>
        <taxon>Mycena</taxon>
    </lineage>
</organism>
<comment type="caution">
    <text evidence="1">The sequence shown here is derived from an EMBL/GenBank/DDBJ whole genome shotgun (WGS) entry which is preliminary data.</text>
</comment>
<gene>
    <name evidence="1" type="ORF">B0H16DRAFT_1451331</name>
</gene>
<proteinExistence type="predicted"/>
<dbReference type="EMBL" id="JARKIB010000014">
    <property type="protein sequence ID" value="KAJ7772254.1"/>
    <property type="molecule type" value="Genomic_DNA"/>
</dbReference>
<accession>A0AAD7JXA4</accession>